<keyword evidence="3" id="KW-1185">Reference proteome</keyword>
<accession>D7LHS9</accession>
<evidence type="ECO:0000256" key="1">
    <source>
        <dbReference type="SAM" id="MobiDB-lite"/>
    </source>
</evidence>
<protein>
    <submittedName>
        <fullName evidence="2">Expressed protein</fullName>
    </submittedName>
</protein>
<organism evidence="3">
    <name type="scientific">Arabidopsis lyrata subsp. lyrata</name>
    <name type="common">Lyre-leaved rock-cress</name>
    <dbReference type="NCBI Taxonomy" id="81972"/>
    <lineage>
        <taxon>Eukaryota</taxon>
        <taxon>Viridiplantae</taxon>
        <taxon>Streptophyta</taxon>
        <taxon>Embryophyta</taxon>
        <taxon>Tracheophyta</taxon>
        <taxon>Spermatophyta</taxon>
        <taxon>Magnoliopsida</taxon>
        <taxon>eudicotyledons</taxon>
        <taxon>Gunneridae</taxon>
        <taxon>Pentapetalae</taxon>
        <taxon>rosids</taxon>
        <taxon>malvids</taxon>
        <taxon>Brassicales</taxon>
        <taxon>Brassicaceae</taxon>
        <taxon>Camelineae</taxon>
        <taxon>Arabidopsis</taxon>
    </lineage>
</organism>
<proteinExistence type="predicted"/>
<evidence type="ECO:0000313" key="3">
    <source>
        <dbReference type="Proteomes" id="UP000008694"/>
    </source>
</evidence>
<dbReference type="AlphaFoldDB" id="D7LHS9"/>
<name>D7LHS9_ARALL</name>
<feature type="region of interest" description="Disordered" evidence="1">
    <location>
        <begin position="1"/>
        <end position="53"/>
    </location>
</feature>
<reference evidence="3" key="1">
    <citation type="journal article" date="2011" name="Nat. Genet.">
        <title>The Arabidopsis lyrata genome sequence and the basis of rapid genome size change.</title>
        <authorList>
            <person name="Hu T.T."/>
            <person name="Pattyn P."/>
            <person name="Bakker E.G."/>
            <person name="Cao J."/>
            <person name="Cheng J.-F."/>
            <person name="Clark R.M."/>
            <person name="Fahlgren N."/>
            <person name="Fawcett J.A."/>
            <person name="Grimwood J."/>
            <person name="Gundlach H."/>
            <person name="Haberer G."/>
            <person name="Hollister J.D."/>
            <person name="Ossowski S."/>
            <person name="Ottilar R.P."/>
            <person name="Salamov A.A."/>
            <person name="Schneeberger K."/>
            <person name="Spannagl M."/>
            <person name="Wang X."/>
            <person name="Yang L."/>
            <person name="Nasrallah M.E."/>
            <person name="Bergelson J."/>
            <person name="Carrington J.C."/>
            <person name="Gaut B.S."/>
            <person name="Schmutz J."/>
            <person name="Mayer K.F.X."/>
            <person name="Van de Peer Y."/>
            <person name="Grigoriev I.V."/>
            <person name="Nordborg M."/>
            <person name="Weigel D."/>
            <person name="Guo Y.-L."/>
        </authorList>
    </citation>
    <scope>NUCLEOTIDE SEQUENCE [LARGE SCALE GENOMIC DNA]</scope>
    <source>
        <strain evidence="3">cv. MN47</strain>
    </source>
</reference>
<feature type="compositionally biased region" description="Basic residues" evidence="1">
    <location>
        <begin position="15"/>
        <end position="26"/>
    </location>
</feature>
<dbReference type="Gramene" id="scaffold_402113.1">
    <property type="protein sequence ID" value="scaffold_402113.1"/>
    <property type="gene ID" value="scaffold_402113.1"/>
</dbReference>
<dbReference type="Proteomes" id="UP000008694">
    <property type="component" value="Unassembled WGS sequence"/>
</dbReference>
<dbReference type="EMBL" id="GL348716">
    <property type="protein sequence ID" value="EFH57639.1"/>
    <property type="molecule type" value="Genomic_DNA"/>
</dbReference>
<evidence type="ECO:0000313" key="2">
    <source>
        <dbReference type="EMBL" id="EFH57639.1"/>
    </source>
</evidence>
<dbReference type="HOGENOM" id="CLU_3071428_0_0_1"/>
<sequence length="53" mass="6232">MEAIGKTNFESPSNNKKKYRRRRVQRFTREKLPRNTDNGGDDDESIGRSGRYV</sequence>
<gene>
    <name evidence="2" type="ORF">ARALYDRAFT_902612</name>
</gene>